<sequence length="157" mass="18369">MKKNDKYSKNNCVFAQSSHSIRSKRAESNNGRAGRKIQSRNPFFHYLNAYRKTVRNYPRSIWSITAEAAKSWEEMPMEEKSIYIEKARHAGHIYHLRDPRMQLVLGQLRKGLASQTTLNIPQMATTVDLMQLWKRQTLMEVLETNKKSKNIGRHFSS</sequence>
<accession>A0A1B0BN02</accession>
<dbReference type="EnsemblMetazoa" id="GPPI035204-RA">
    <property type="protein sequence ID" value="GPPI035204-PA"/>
    <property type="gene ID" value="GPPI035204"/>
</dbReference>
<name>A0A1B0BN02_9MUSC</name>
<dbReference type="VEuPathDB" id="VectorBase:GPPI035204"/>
<proteinExistence type="predicted"/>
<organism evidence="1 2">
    <name type="scientific">Glossina palpalis gambiensis</name>
    <dbReference type="NCBI Taxonomy" id="67801"/>
    <lineage>
        <taxon>Eukaryota</taxon>
        <taxon>Metazoa</taxon>
        <taxon>Ecdysozoa</taxon>
        <taxon>Arthropoda</taxon>
        <taxon>Hexapoda</taxon>
        <taxon>Insecta</taxon>
        <taxon>Pterygota</taxon>
        <taxon>Neoptera</taxon>
        <taxon>Endopterygota</taxon>
        <taxon>Diptera</taxon>
        <taxon>Brachycera</taxon>
        <taxon>Muscomorpha</taxon>
        <taxon>Hippoboscoidea</taxon>
        <taxon>Glossinidae</taxon>
        <taxon>Glossina</taxon>
    </lineage>
</organism>
<dbReference type="CDD" id="cd00084">
    <property type="entry name" value="HMG-box_SF"/>
    <property type="match status" value="1"/>
</dbReference>
<dbReference type="InterPro" id="IPR036910">
    <property type="entry name" value="HMG_box_dom_sf"/>
</dbReference>
<protein>
    <submittedName>
        <fullName evidence="1">Uncharacterized protein</fullName>
    </submittedName>
</protein>
<dbReference type="SUPFAM" id="SSF47095">
    <property type="entry name" value="HMG-box"/>
    <property type="match status" value="1"/>
</dbReference>
<dbReference type="Proteomes" id="UP000092460">
    <property type="component" value="Unassembled WGS sequence"/>
</dbReference>
<keyword evidence="2" id="KW-1185">Reference proteome</keyword>
<dbReference type="GO" id="GO:0005634">
    <property type="term" value="C:nucleus"/>
    <property type="evidence" value="ECO:0007669"/>
    <property type="project" value="UniProtKB-ARBA"/>
</dbReference>
<reference evidence="2" key="1">
    <citation type="submission" date="2015-01" db="EMBL/GenBank/DDBJ databases">
        <authorList>
            <person name="Aksoy S."/>
            <person name="Warren W."/>
            <person name="Wilson R.K."/>
        </authorList>
    </citation>
    <scope>NUCLEOTIDE SEQUENCE [LARGE SCALE GENOMIC DNA]</scope>
    <source>
        <strain evidence="2">IAEA</strain>
    </source>
</reference>
<reference evidence="1" key="2">
    <citation type="submission" date="2020-05" db="UniProtKB">
        <authorList>
            <consortium name="EnsemblMetazoa"/>
        </authorList>
    </citation>
    <scope>IDENTIFICATION</scope>
    <source>
        <strain evidence="1">IAEA</strain>
    </source>
</reference>
<dbReference type="EMBL" id="JXJN01017131">
    <property type="status" value="NOT_ANNOTATED_CDS"/>
    <property type="molecule type" value="Genomic_DNA"/>
</dbReference>
<dbReference type="Gene3D" id="1.10.30.10">
    <property type="entry name" value="High mobility group box domain"/>
    <property type="match status" value="1"/>
</dbReference>
<evidence type="ECO:0000313" key="2">
    <source>
        <dbReference type="Proteomes" id="UP000092460"/>
    </source>
</evidence>
<dbReference type="AlphaFoldDB" id="A0A1B0BN02"/>
<evidence type="ECO:0000313" key="1">
    <source>
        <dbReference type="EnsemblMetazoa" id="GPPI035204-PA"/>
    </source>
</evidence>